<evidence type="ECO:0000256" key="2">
    <source>
        <dbReference type="SAM" id="SignalP"/>
    </source>
</evidence>
<evidence type="ECO:0000313" key="3">
    <source>
        <dbReference type="EMBL" id="SDX73318.1"/>
    </source>
</evidence>
<reference evidence="3 4" key="1">
    <citation type="submission" date="2016-10" db="EMBL/GenBank/DDBJ databases">
        <authorList>
            <person name="de Groot N.N."/>
        </authorList>
    </citation>
    <scope>NUCLEOTIDE SEQUENCE [LARGE SCALE GENOMIC DNA]</scope>
    <source>
        <strain evidence="3 4">LMG 24775</strain>
    </source>
</reference>
<feature type="signal peptide" evidence="2">
    <location>
        <begin position="1"/>
        <end position="36"/>
    </location>
</feature>
<dbReference type="GeneID" id="94694839"/>
<dbReference type="Pfam" id="PF03401">
    <property type="entry name" value="TctC"/>
    <property type="match status" value="1"/>
</dbReference>
<sequence length="342" mass="35842">MSMTPIARQAASHPSRRRVLGAGLGLGMLAPLAALAAEGKATGYPTRQISFIVPFPPGGSVDAMARQYAEPMARFLGVPIVVENRPGAGGSVAALAVARAKPDGYTLVVSSQSSHLANPLTQPKVGYDPIKDFENIAILGRLPNVLVVPASLPIRSFAEFIAYAKKHPGQLNYGSGGTGSMGQLNMEMFKADAGLDITHVPYRGGTLLVTSVLAGEVQVFLDNLISMLPHIQAGKVRALAVASEQRVAQLPDVPTLAEVGYPQLNMSSWTGLAAPAGTPAPVVQALFKAVRQAATAPAMASSLQDRGVTPPEEMSPAAFEAMMSERLKRFGEVVRRTGIVAE</sequence>
<accession>A0A1H3E4Y8</accession>
<dbReference type="InterPro" id="IPR006311">
    <property type="entry name" value="TAT_signal"/>
</dbReference>
<name>A0A1H3E4Y8_9BURK</name>
<dbReference type="SUPFAM" id="SSF53850">
    <property type="entry name" value="Periplasmic binding protein-like II"/>
    <property type="match status" value="1"/>
</dbReference>
<dbReference type="RefSeq" id="WP_074920478.1">
    <property type="nucleotide sequence ID" value="NZ_CP141274.1"/>
</dbReference>
<dbReference type="CDD" id="cd07012">
    <property type="entry name" value="PBP2_Bug_TTT"/>
    <property type="match status" value="1"/>
</dbReference>
<dbReference type="AlphaFoldDB" id="A0A1H3E4Y8"/>
<dbReference type="PROSITE" id="PS51318">
    <property type="entry name" value="TAT"/>
    <property type="match status" value="1"/>
</dbReference>
<dbReference type="PIRSF" id="PIRSF017082">
    <property type="entry name" value="YflP"/>
    <property type="match status" value="1"/>
</dbReference>
<feature type="chain" id="PRO_5010347037" evidence="2">
    <location>
        <begin position="37"/>
        <end position="342"/>
    </location>
</feature>
<dbReference type="PANTHER" id="PTHR42928:SF5">
    <property type="entry name" value="BLR1237 PROTEIN"/>
    <property type="match status" value="1"/>
</dbReference>
<dbReference type="EMBL" id="FNPE01000001">
    <property type="protein sequence ID" value="SDX73318.1"/>
    <property type="molecule type" value="Genomic_DNA"/>
</dbReference>
<dbReference type="PANTHER" id="PTHR42928">
    <property type="entry name" value="TRICARBOXYLATE-BINDING PROTEIN"/>
    <property type="match status" value="1"/>
</dbReference>
<dbReference type="InterPro" id="IPR005064">
    <property type="entry name" value="BUG"/>
</dbReference>
<dbReference type="InterPro" id="IPR042100">
    <property type="entry name" value="Bug_dom1"/>
</dbReference>
<proteinExistence type="inferred from homology"/>
<keyword evidence="2" id="KW-0732">Signal</keyword>
<evidence type="ECO:0000256" key="1">
    <source>
        <dbReference type="ARBA" id="ARBA00006987"/>
    </source>
</evidence>
<protein>
    <submittedName>
        <fullName evidence="3">Tripartite-type tricarboxylate transporter, receptor component TctC</fullName>
    </submittedName>
</protein>
<dbReference type="Gene3D" id="3.40.190.150">
    <property type="entry name" value="Bordetella uptake gene, domain 1"/>
    <property type="match status" value="1"/>
</dbReference>
<gene>
    <name evidence="3" type="ORF">SAMN05421547_10127</name>
</gene>
<keyword evidence="3" id="KW-0675">Receptor</keyword>
<evidence type="ECO:0000313" key="4">
    <source>
        <dbReference type="Proteomes" id="UP000183417"/>
    </source>
</evidence>
<dbReference type="Proteomes" id="UP000183417">
    <property type="component" value="Unassembled WGS sequence"/>
</dbReference>
<organism evidence="3 4">
    <name type="scientific">Delftia lacustris</name>
    <dbReference type="NCBI Taxonomy" id="558537"/>
    <lineage>
        <taxon>Bacteria</taxon>
        <taxon>Pseudomonadati</taxon>
        <taxon>Pseudomonadota</taxon>
        <taxon>Betaproteobacteria</taxon>
        <taxon>Burkholderiales</taxon>
        <taxon>Comamonadaceae</taxon>
        <taxon>Delftia</taxon>
    </lineage>
</organism>
<comment type="similarity">
    <text evidence="1">Belongs to the UPF0065 (bug) family.</text>
</comment>
<dbReference type="Gene3D" id="3.40.190.10">
    <property type="entry name" value="Periplasmic binding protein-like II"/>
    <property type="match status" value="1"/>
</dbReference>